<gene>
    <name evidence="12" type="primary">LOC109045585</name>
</gene>
<proteinExistence type="predicted"/>
<dbReference type="CDD" id="cd06671">
    <property type="entry name" value="PDZ7_MUPP1-PD6_PATJ-like"/>
    <property type="match status" value="1"/>
</dbReference>
<dbReference type="FunFam" id="2.30.42.10:FF:000038">
    <property type="entry name" value="Multiple PDZ domain protein isoform X1"/>
    <property type="match status" value="1"/>
</dbReference>
<evidence type="ECO:0000259" key="10">
    <source>
        <dbReference type="PROSITE" id="PS50106"/>
    </source>
</evidence>
<keyword evidence="8" id="KW-0472">Membrane</keyword>
<dbReference type="CDD" id="cd06669">
    <property type="entry name" value="PDZ5_MUPP1-like"/>
    <property type="match status" value="1"/>
</dbReference>
<evidence type="ECO:0000256" key="8">
    <source>
        <dbReference type="ARBA" id="ARBA00023136"/>
    </source>
</evidence>
<dbReference type="Pfam" id="PF09045">
    <property type="entry name" value="L27_2"/>
    <property type="match status" value="1"/>
</dbReference>
<feature type="domain" description="PDZ" evidence="10">
    <location>
        <begin position="1723"/>
        <end position="1809"/>
    </location>
</feature>
<evidence type="ECO:0000256" key="9">
    <source>
        <dbReference type="SAM" id="MobiDB-lite"/>
    </source>
</evidence>
<dbReference type="SMR" id="A0A9Q9YBG6"/>
<evidence type="ECO:0000256" key="3">
    <source>
        <dbReference type="ARBA" id="ARBA00022427"/>
    </source>
</evidence>
<keyword evidence="4" id="KW-1003">Cell membrane</keyword>
<feature type="domain" description="PDZ" evidence="10">
    <location>
        <begin position="1495"/>
        <end position="1578"/>
    </location>
</feature>
<dbReference type="CDD" id="cd06791">
    <property type="entry name" value="PDZ3_MUPP1-like"/>
    <property type="match status" value="1"/>
</dbReference>
<dbReference type="FunFam" id="2.30.42.10:FF:000072">
    <property type="entry name" value="multiple PDZ domain protein isoform X1"/>
    <property type="match status" value="1"/>
</dbReference>
<feature type="domain" description="PDZ" evidence="10">
    <location>
        <begin position="1356"/>
        <end position="1439"/>
    </location>
</feature>
<dbReference type="InterPro" id="IPR015132">
    <property type="entry name" value="L27_2"/>
</dbReference>
<organism evidence="12">
    <name type="scientific">Cyprinus carpio</name>
    <name type="common">Common carp</name>
    <dbReference type="NCBI Taxonomy" id="7962"/>
    <lineage>
        <taxon>Eukaryota</taxon>
        <taxon>Metazoa</taxon>
        <taxon>Chordata</taxon>
        <taxon>Craniata</taxon>
        <taxon>Vertebrata</taxon>
        <taxon>Euteleostomi</taxon>
        <taxon>Actinopterygii</taxon>
        <taxon>Neopterygii</taxon>
        <taxon>Teleostei</taxon>
        <taxon>Ostariophysi</taxon>
        <taxon>Cypriniformes</taxon>
        <taxon>Cyprinidae</taxon>
        <taxon>Cyprininae</taxon>
        <taxon>Cyprinus</taxon>
    </lineage>
</organism>
<accession>A0A9Q9YBG6</accession>
<comment type="subcellular location">
    <subcellularLocation>
        <location evidence="1">Apical cell membrane</location>
    </subcellularLocation>
    <subcellularLocation>
        <location evidence="2">Cell junction</location>
        <location evidence="2">Tight junction</location>
    </subcellularLocation>
</comment>
<dbReference type="SMART" id="SM00228">
    <property type="entry name" value="PDZ"/>
    <property type="match status" value="13"/>
</dbReference>
<dbReference type="PANTHER" id="PTHR19964">
    <property type="entry name" value="MULTIPLE PDZ DOMAIN PROTEIN"/>
    <property type="match status" value="1"/>
</dbReference>
<dbReference type="CDD" id="cd06675">
    <property type="entry name" value="PDZ12_MUPP1-like"/>
    <property type="match status" value="1"/>
</dbReference>
<dbReference type="CDD" id="cd06672">
    <property type="entry name" value="PDZ8_MUPP1-PDZ7_PATJ-PDZ2_INAD-like"/>
    <property type="match status" value="1"/>
</dbReference>
<dbReference type="GO" id="GO:0016324">
    <property type="term" value="C:apical plasma membrane"/>
    <property type="evidence" value="ECO:0007669"/>
    <property type="project" value="UniProtKB-SubCell"/>
</dbReference>
<dbReference type="InterPro" id="IPR004172">
    <property type="entry name" value="L27_dom"/>
</dbReference>
<dbReference type="PROSITE" id="PS51022">
    <property type="entry name" value="L27"/>
    <property type="match status" value="1"/>
</dbReference>
<feature type="domain" description="PDZ" evidence="10">
    <location>
        <begin position="225"/>
        <end position="305"/>
    </location>
</feature>
<evidence type="ECO:0000256" key="5">
    <source>
        <dbReference type="ARBA" id="ARBA00022553"/>
    </source>
</evidence>
<feature type="compositionally biased region" description="Polar residues" evidence="9">
    <location>
        <begin position="1695"/>
        <end position="1704"/>
    </location>
</feature>
<reference evidence="12" key="1">
    <citation type="submission" date="2025-08" db="UniProtKB">
        <authorList>
            <consortium name="RefSeq"/>
        </authorList>
    </citation>
    <scope>IDENTIFICATION</scope>
    <source>
        <tissue evidence="12">Muscle</tissue>
    </source>
</reference>
<feature type="region of interest" description="Disordered" evidence="9">
    <location>
        <begin position="999"/>
        <end position="1022"/>
    </location>
</feature>
<evidence type="ECO:0000313" key="12">
    <source>
        <dbReference type="RefSeq" id="XP_042617143.1"/>
    </source>
</evidence>
<evidence type="ECO:0000259" key="11">
    <source>
        <dbReference type="PROSITE" id="PS51022"/>
    </source>
</evidence>
<feature type="domain" description="PDZ" evidence="10">
    <location>
        <begin position="105"/>
        <end position="192"/>
    </location>
</feature>
<dbReference type="CDD" id="cd06674">
    <property type="entry name" value="PDZ11_MUPP1-PDZ9_PATJ-like"/>
    <property type="match status" value="1"/>
</dbReference>
<dbReference type="FunFam" id="2.30.42.10:FF:000058">
    <property type="entry name" value="multiple PDZ domain protein isoform X1"/>
    <property type="match status" value="1"/>
</dbReference>
<dbReference type="PROSITE" id="PS50106">
    <property type="entry name" value="PDZ"/>
    <property type="match status" value="13"/>
</dbReference>
<feature type="domain" description="PDZ" evidence="10">
    <location>
        <begin position="1591"/>
        <end position="1673"/>
    </location>
</feature>
<evidence type="ECO:0000256" key="1">
    <source>
        <dbReference type="ARBA" id="ARBA00004221"/>
    </source>
</evidence>
<dbReference type="KEGG" id="ccar:109045585"/>
<keyword evidence="6" id="KW-0677">Repeat</keyword>
<feature type="domain" description="PDZ" evidence="10">
    <location>
        <begin position="334"/>
        <end position="420"/>
    </location>
</feature>
<dbReference type="CDD" id="cd06670">
    <property type="entry name" value="PDZ6_MUPP1-like"/>
    <property type="match status" value="1"/>
</dbReference>
<dbReference type="GeneID" id="109045585"/>
<evidence type="ECO:0000256" key="6">
    <source>
        <dbReference type="ARBA" id="ARBA00022737"/>
    </source>
</evidence>
<keyword evidence="3" id="KW-0796">Tight junction</keyword>
<keyword evidence="5" id="KW-0597">Phosphoprotein</keyword>
<dbReference type="OrthoDB" id="6022711at2759"/>
<feature type="domain" description="L27" evidence="11">
    <location>
        <begin position="3"/>
        <end position="64"/>
    </location>
</feature>
<dbReference type="PANTHER" id="PTHR19964:SF10">
    <property type="entry name" value="MULTIPLE PDZ DOMAIN PROTEIN"/>
    <property type="match status" value="1"/>
</dbReference>
<feature type="domain" description="PDZ" evidence="10">
    <location>
        <begin position="1025"/>
        <end position="1113"/>
    </location>
</feature>
<evidence type="ECO:0000256" key="7">
    <source>
        <dbReference type="ARBA" id="ARBA00022949"/>
    </source>
</evidence>
<dbReference type="CDD" id="cd06676">
    <property type="entry name" value="PDZ13_MUPP1-like"/>
    <property type="match status" value="1"/>
</dbReference>
<dbReference type="CDD" id="cd06673">
    <property type="entry name" value="PDZ10_MUPP1-PDZ8_PATJ-like"/>
    <property type="match status" value="1"/>
</dbReference>
<feature type="domain" description="PDZ" evidence="10">
    <location>
        <begin position="509"/>
        <end position="590"/>
    </location>
</feature>
<feature type="domain" description="PDZ" evidence="10">
    <location>
        <begin position="1244"/>
        <end position="1327"/>
    </location>
</feature>
<dbReference type="FunFam" id="2.30.42.10:FF:000070">
    <property type="entry name" value="Multiple PDZ domain protein"/>
    <property type="match status" value="1"/>
</dbReference>
<dbReference type="CDD" id="cd06667">
    <property type="entry name" value="PDZ2_MUPP1-like"/>
    <property type="match status" value="1"/>
</dbReference>
<dbReference type="Pfam" id="PF00595">
    <property type="entry name" value="PDZ"/>
    <property type="match status" value="12"/>
</dbReference>
<dbReference type="CDD" id="cd06689">
    <property type="entry name" value="PDZ1_MUPP1-like"/>
    <property type="match status" value="1"/>
</dbReference>
<dbReference type="RefSeq" id="XP_042617143.1">
    <property type="nucleotide sequence ID" value="XM_042761209.1"/>
</dbReference>
<evidence type="ECO:0000256" key="4">
    <source>
        <dbReference type="ARBA" id="ARBA00022475"/>
    </source>
</evidence>
<dbReference type="FunFam" id="2.30.42.10:FF:000051">
    <property type="entry name" value="Multiple PDZ domain protein isoform X1"/>
    <property type="match status" value="1"/>
</dbReference>
<feature type="region of interest" description="Disordered" evidence="9">
    <location>
        <begin position="1678"/>
        <end position="1704"/>
    </location>
</feature>
<feature type="domain" description="PDZ" evidence="10">
    <location>
        <begin position="1840"/>
        <end position="1923"/>
    </location>
</feature>
<dbReference type="FunFam" id="2.30.42.10:FF:000110">
    <property type="entry name" value="multiple PDZ domain protein isoform X2"/>
    <property type="match status" value="1"/>
</dbReference>
<name>A0A9Q9YBG6_CYPCA</name>
<keyword evidence="7" id="KW-0965">Cell junction</keyword>
<protein>
    <submittedName>
        <fullName evidence="12">Multiple PDZ domain protein-like</fullName>
    </submittedName>
</protein>
<evidence type="ECO:0000256" key="2">
    <source>
        <dbReference type="ARBA" id="ARBA00004435"/>
    </source>
</evidence>
<dbReference type="Pfam" id="PF16667">
    <property type="entry name" value="MPDZ_u10"/>
    <property type="match status" value="1"/>
</dbReference>
<dbReference type="InterPro" id="IPR001478">
    <property type="entry name" value="PDZ"/>
</dbReference>
<dbReference type="InterPro" id="IPR051342">
    <property type="entry name" value="PDZ_scaffold"/>
</dbReference>
<feature type="domain" description="PDZ" evidence="10">
    <location>
        <begin position="653"/>
        <end position="727"/>
    </location>
</feature>
<dbReference type="GO" id="GO:0005923">
    <property type="term" value="C:bicellular tight junction"/>
    <property type="evidence" value="ECO:0007669"/>
    <property type="project" value="UniProtKB-SubCell"/>
</dbReference>
<sequence>MIEAMDTQRCLQAVERLQSRLKEKGADVPAEEKLNLLKAVLQSPLFHQILALQKSVQHLKEHTPYINPDLKGSDEGFSAQLNGQPSSEEYKHIIRSMAQGRYVTQIELLKPVSGGLGFSVVGLCSENRGELGIFIQEIQAGSVAYSDGKLKEGDQILAINGQPLDQSVSHQQAIVLLQRASDCVSLTVARGPVPQLSSPVVSRTPSAASTLSAHSSATHWTHVETIELVNDGTGLGFGIVGGKTTGVIVKTILPGGIADQDGRLRSGDHVLRIGDTDLFGLSSEQVAQVLKQCGNRVRLLISRGTADDAPPTPVTLPTVTEQQGFEEEEQGSFDVSLTKNAQGLGITIAGYVGDKTSEPSGIFVKSISRDSAVEQDGRIHVGDQIIAVDGVNIQGYTNQQAVEVLRHTGETVNLMLVRRGFNLEDVCPSIIPVAVETTPTLSASPNSTMERTNTEHDERVFLTPEENAKPQSVTVSPVRAPDRRAGPVEEHTLMQKWQNELGVCTEVIVARVQKFSENSGLGISLDVCADRHILRSVLPDGPVGRSGKICSGDELLEVNGIPLRGETHKEVVDILKELPVSVTMVCCRPAPLMTDSQTDRPCPEDMATDSILQVPGEFEDFLISGESEDSMKDHVTEEPTGTALAMWETEIQDIELEKGESGLGFSILDYQDPMDPLKTVIVIRSLVPDGVAERDGRLLPGDRLMYVNNINLESASLEEAVQALKGANMGAVSIGVAKPLPTEDEDGSSSFIFSALLLTEGCDGDEEDEAVFRAEPAVIDSSDLDLSDEKAFDRHFLEEEDEMLQSMIAEHGSICSADLTYQKNRPASTPKKEDLLPDEPADEAQQLNAAAGSSFERTITVVKGNSSLGMTVCALKDGPGMLIRSIIHGGSISRDGRLGVGDLILAINGEPTGNLTNAQARAMLRRHSLIGPDLGSTGAAGEELSPVSVITYVPAEYLEEYRASQQLQSDNISHIKKKTQNNTHHTHTSSCQLQMVSDLPEREDGEGQESERQTAASNSWNLPRRVELHREAGKSLGISIVGGRGMGSRLSNGEVMRGIFIKHILEDSPAGRNGTLKTGDRILEVGGVDLRDASHEQAVEAIRNAGNPVVFLVQSIIHRDRPDSLYSFDSPPVIEKYGTVLKCVPVPKCQTSALDAVEDISALDLKSSSEKLNREEGKSFLSTPVLSLPVVPHVGETDSDTLTEIPDRLVLHNDGPDEEEEDEYGYSWKKVTERYGRLPGQLHMIELEKGCTGLGLSLAGNRDRSRMSVFVVGIDPNGAAGRDGHIVVGDELLEINGQVLYGRSHQNASAIIKSAPSKVKIIFIRNRDALSQMAVGPMKETDSPDAHTETETPSSTLDVIQHVSLPVGWVRSWEDDSRSGCIFQSLDENGAAGTDGGIAAGHQLLAVDDEMVLGLSVEKVMSLLQKDQQSVKRTICTDSASQPSSSNQICSGSDPLVALTSSETEPIRNSSRCSTPATLVSDPATCPIIPGCETTIEICKGRTGLGLSIVGGCDTLLGTIIIHEVYEEGAASKDGRLWAGDQILEVNGVDLRVATHDEAINVLRQTPQCVRLTVFRDEGQYKEEELWDSLSVELEKKPGHGLGLSIIGRRSDTGVFVSDIVKGGAVETDGRLMQGDQILSVNGEDVRSATQEYVAALLKSCAGPIRLEVGRFKAGPFHSERRLSQSSQMSETSSGKLTPVSSSAALHGDTEKTHGLLDRDVRTVEFTKGPSDSLGISIAGGVGSPLGDVPIFIAMMNPSGLAAQTQKLWIGDRIVSICGDSTEGMSHNKAVSLLKNTTGIIQLQVVAGDTTVTGPSAEQTAGLTASSIFHDDLGPPQCKSISLERGPDGLGFSIVGGFGSPHGDLPIYVKTVFSKGAAAEDGRLKRGDQIIAVNGQSLEGVTHEEAVCILKKTKGAVTLTVLS</sequence>
<feature type="compositionally biased region" description="Low complexity" evidence="9">
    <location>
        <begin position="1684"/>
        <end position="1694"/>
    </location>
</feature>
<feature type="domain" description="PDZ" evidence="10">
    <location>
        <begin position="858"/>
        <end position="926"/>
    </location>
</feature>
<dbReference type="InterPro" id="IPR032078">
    <property type="entry name" value="MPDZ_u10"/>
</dbReference>
<dbReference type="Proteomes" id="UP001155660">
    <property type="component" value="Chromosome A7"/>
</dbReference>